<dbReference type="AlphaFoldDB" id="A0A2P2J0P1"/>
<protein>
    <submittedName>
        <fullName evidence="1">Uncharacterized protein MANES_03G174900</fullName>
    </submittedName>
</protein>
<dbReference type="EMBL" id="GGEC01006561">
    <property type="protein sequence ID" value="MBW87044.1"/>
    <property type="molecule type" value="Transcribed_RNA"/>
</dbReference>
<name>A0A2P2J0P1_RHIMU</name>
<evidence type="ECO:0000313" key="1">
    <source>
        <dbReference type="EMBL" id="MBW87044.1"/>
    </source>
</evidence>
<reference evidence="1" key="1">
    <citation type="submission" date="2018-02" db="EMBL/GenBank/DDBJ databases">
        <title>Rhizophora mucronata_Transcriptome.</title>
        <authorList>
            <person name="Meera S.P."/>
            <person name="Sreeshan A."/>
            <person name="Augustine A."/>
        </authorList>
    </citation>
    <scope>NUCLEOTIDE SEQUENCE</scope>
    <source>
        <tissue evidence="1">Leaf</tissue>
    </source>
</reference>
<proteinExistence type="predicted"/>
<organism evidence="1">
    <name type="scientific">Rhizophora mucronata</name>
    <name type="common">Asiatic mangrove</name>
    <dbReference type="NCBI Taxonomy" id="61149"/>
    <lineage>
        <taxon>Eukaryota</taxon>
        <taxon>Viridiplantae</taxon>
        <taxon>Streptophyta</taxon>
        <taxon>Embryophyta</taxon>
        <taxon>Tracheophyta</taxon>
        <taxon>Spermatophyta</taxon>
        <taxon>Magnoliopsida</taxon>
        <taxon>eudicotyledons</taxon>
        <taxon>Gunneridae</taxon>
        <taxon>Pentapetalae</taxon>
        <taxon>rosids</taxon>
        <taxon>fabids</taxon>
        <taxon>Malpighiales</taxon>
        <taxon>Rhizophoraceae</taxon>
        <taxon>Rhizophora</taxon>
    </lineage>
</organism>
<sequence>METVPVATKGSLCLHLSCLITPQSCRKTLIQGCPLEKFLSNLLTKK</sequence>
<accession>A0A2P2J0P1</accession>